<dbReference type="Pfam" id="PF09960">
    <property type="entry name" value="DUF2194"/>
    <property type="match status" value="1"/>
</dbReference>
<proteinExistence type="predicted"/>
<organism evidence="1 2">
    <name type="scientific">Candidatus Acutalibacter pullistercoris</name>
    <dbReference type="NCBI Taxonomy" id="2838418"/>
    <lineage>
        <taxon>Bacteria</taxon>
        <taxon>Bacillati</taxon>
        <taxon>Bacillota</taxon>
        <taxon>Clostridia</taxon>
        <taxon>Eubacteriales</taxon>
        <taxon>Acutalibacteraceae</taxon>
        <taxon>Acutalibacter</taxon>
    </lineage>
</organism>
<evidence type="ECO:0000313" key="1">
    <source>
        <dbReference type="EMBL" id="HIY25612.1"/>
    </source>
</evidence>
<dbReference type="EMBL" id="DXDU01000007">
    <property type="protein sequence ID" value="HIY25612.1"/>
    <property type="molecule type" value="Genomic_DNA"/>
</dbReference>
<reference evidence="1" key="2">
    <citation type="submission" date="2021-04" db="EMBL/GenBank/DDBJ databases">
        <authorList>
            <person name="Gilroy R."/>
        </authorList>
    </citation>
    <scope>NUCLEOTIDE SEQUENCE</scope>
    <source>
        <strain evidence="1">1282</strain>
    </source>
</reference>
<protein>
    <submittedName>
        <fullName evidence="1">DUF2194 domain-containing protein</fullName>
    </submittedName>
</protein>
<dbReference type="InterPro" id="IPR018695">
    <property type="entry name" value="DUF2194"/>
</dbReference>
<accession>A0A9D1YBG2</accession>
<dbReference type="Proteomes" id="UP000823915">
    <property type="component" value="Unassembled WGS sequence"/>
</dbReference>
<dbReference type="AlphaFoldDB" id="A0A9D1YBG2"/>
<comment type="caution">
    <text evidence="1">The sequence shown here is derived from an EMBL/GenBank/DDBJ whole genome shotgun (WGS) entry which is preliminary data.</text>
</comment>
<evidence type="ECO:0000313" key="2">
    <source>
        <dbReference type="Proteomes" id="UP000823915"/>
    </source>
</evidence>
<name>A0A9D1YBG2_9FIRM</name>
<gene>
    <name evidence="1" type="ORF">H9838_00370</name>
</gene>
<sequence>MGLFIATYDDIVIPEDFLYQEDSTEQYFGNSLLQNGYEMGAHGYNHQSLARAGEVPEDLGYNAWASEEDMAASLTELRDIA</sequence>
<reference evidence="1" key="1">
    <citation type="journal article" date="2021" name="PeerJ">
        <title>Extensive microbial diversity within the chicken gut microbiome revealed by metagenomics and culture.</title>
        <authorList>
            <person name="Gilroy R."/>
            <person name="Ravi A."/>
            <person name="Getino M."/>
            <person name="Pursley I."/>
            <person name="Horton D.L."/>
            <person name="Alikhan N.F."/>
            <person name="Baker D."/>
            <person name="Gharbi K."/>
            <person name="Hall N."/>
            <person name="Watson M."/>
            <person name="Adriaenssens E.M."/>
            <person name="Foster-Nyarko E."/>
            <person name="Jarju S."/>
            <person name="Secka A."/>
            <person name="Antonio M."/>
            <person name="Oren A."/>
            <person name="Chaudhuri R.R."/>
            <person name="La Ragione R."/>
            <person name="Hildebrand F."/>
            <person name="Pallen M.J."/>
        </authorList>
    </citation>
    <scope>NUCLEOTIDE SEQUENCE</scope>
    <source>
        <strain evidence="1">1282</strain>
    </source>
</reference>